<evidence type="ECO:0000256" key="1">
    <source>
        <dbReference type="ARBA" id="ARBA00000085"/>
    </source>
</evidence>
<evidence type="ECO:0000256" key="4">
    <source>
        <dbReference type="ARBA" id="ARBA00022679"/>
    </source>
</evidence>
<dbReference type="Proteomes" id="UP000663421">
    <property type="component" value="Chromosome"/>
</dbReference>
<feature type="compositionally biased region" description="Low complexity" evidence="9">
    <location>
        <begin position="236"/>
        <end position="245"/>
    </location>
</feature>
<name>A0ABX6VZ36_STRMQ</name>
<dbReference type="InterPro" id="IPR011712">
    <property type="entry name" value="Sig_transdc_His_kin_sub3_dim/P"/>
</dbReference>
<dbReference type="Pfam" id="PF02518">
    <property type="entry name" value="HATPase_c"/>
    <property type="match status" value="1"/>
</dbReference>
<dbReference type="Gene3D" id="3.30.565.10">
    <property type="entry name" value="Histidine kinase-like ATPase, C-terminal domain"/>
    <property type="match status" value="1"/>
</dbReference>
<evidence type="ECO:0000256" key="6">
    <source>
        <dbReference type="ARBA" id="ARBA00022777"/>
    </source>
</evidence>
<keyword evidence="13" id="KW-1185">Reference proteome</keyword>
<dbReference type="PANTHER" id="PTHR24421:SF10">
    <property type="entry name" value="NITRATE_NITRITE SENSOR PROTEIN NARQ"/>
    <property type="match status" value="1"/>
</dbReference>
<dbReference type="EC" id="2.7.13.3" evidence="2"/>
<dbReference type="EMBL" id="CP065050">
    <property type="protein sequence ID" value="QPI54492.1"/>
    <property type="molecule type" value="Genomic_DNA"/>
</dbReference>
<sequence length="311" mass="32185">MGRTMRHSARATAVLTSALALALGAYLRHRRPGPTDTAVYMDRGTATATATDMDMDTDTARLAERVAELAETRAGAVAAHGAELRRIERELHDGTQARLVSLSLRIGLAKRAYDRDPTTARGMLDDAQDLVEEALTELRHVVRGMHPPVLTDRGLAGAVRALAASSELDVTVRVDGLAEGVRAPVAVEAAAYYVVAEALANAAGHSGSDRAEVRLARTPSGLRVSVRDEGRGAGGAEAATGVSGARVSGAGETGGSDPGSELGSEPGSGTGPDSGLLSMRRRVAALDGTVTVTSPRGGPTVVVVELPCRWR</sequence>
<evidence type="ECO:0000256" key="5">
    <source>
        <dbReference type="ARBA" id="ARBA00022741"/>
    </source>
</evidence>
<evidence type="ECO:0000256" key="9">
    <source>
        <dbReference type="SAM" id="MobiDB-lite"/>
    </source>
</evidence>
<evidence type="ECO:0000256" key="2">
    <source>
        <dbReference type="ARBA" id="ARBA00012438"/>
    </source>
</evidence>
<feature type="region of interest" description="Disordered" evidence="9">
    <location>
        <begin position="224"/>
        <end position="278"/>
    </location>
</feature>
<evidence type="ECO:0000256" key="7">
    <source>
        <dbReference type="ARBA" id="ARBA00022840"/>
    </source>
</evidence>
<evidence type="ECO:0000259" key="11">
    <source>
        <dbReference type="Pfam" id="PF07730"/>
    </source>
</evidence>
<keyword evidence="6" id="KW-0418">Kinase</keyword>
<comment type="catalytic activity">
    <reaction evidence="1">
        <text>ATP + protein L-histidine = ADP + protein N-phospho-L-histidine.</text>
        <dbReference type="EC" id="2.7.13.3"/>
    </reaction>
</comment>
<evidence type="ECO:0000259" key="10">
    <source>
        <dbReference type="Pfam" id="PF02518"/>
    </source>
</evidence>
<feature type="domain" description="Signal transduction histidine kinase subgroup 3 dimerisation and phosphoacceptor" evidence="11">
    <location>
        <begin position="83"/>
        <end position="150"/>
    </location>
</feature>
<dbReference type="InterPro" id="IPR036890">
    <property type="entry name" value="HATPase_C_sf"/>
</dbReference>
<accession>A0ABX6VZ36</accession>
<keyword evidence="4" id="KW-0808">Transferase</keyword>
<dbReference type="Gene3D" id="1.20.5.1930">
    <property type="match status" value="1"/>
</dbReference>
<keyword evidence="3" id="KW-0597">Phosphoprotein</keyword>
<dbReference type="SUPFAM" id="SSF55874">
    <property type="entry name" value="ATPase domain of HSP90 chaperone/DNA topoisomerase II/histidine kinase"/>
    <property type="match status" value="1"/>
</dbReference>
<dbReference type="Pfam" id="PF07730">
    <property type="entry name" value="HisKA_3"/>
    <property type="match status" value="1"/>
</dbReference>
<proteinExistence type="predicted"/>
<evidence type="ECO:0000256" key="8">
    <source>
        <dbReference type="ARBA" id="ARBA00023012"/>
    </source>
</evidence>
<dbReference type="InterPro" id="IPR050482">
    <property type="entry name" value="Sensor_HK_TwoCompSys"/>
</dbReference>
<keyword evidence="8" id="KW-0902">Two-component regulatory system</keyword>
<organism evidence="12 13">
    <name type="scientific">Streptomyces malaysiensis</name>
    <dbReference type="NCBI Taxonomy" id="92644"/>
    <lineage>
        <taxon>Bacteria</taxon>
        <taxon>Bacillati</taxon>
        <taxon>Actinomycetota</taxon>
        <taxon>Actinomycetes</taxon>
        <taxon>Kitasatosporales</taxon>
        <taxon>Streptomycetaceae</taxon>
        <taxon>Streptomyces</taxon>
        <taxon>Streptomyces violaceusniger group</taxon>
    </lineage>
</organism>
<evidence type="ECO:0000313" key="12">
    <source>
        <dbReference type="EMBL" id="QPI54492.1"/>
    </source>
</evidence>
<keyword evidence="7" id="KW-0067">ATP-binding</keyword>
<protein>
    <recommendedName>
        <fullName evidence="2">histidine kinase</fullName>
        <ecNumber evidence="2">2.7.13.3</ecNumber>
    </recommendedName>
</protein>
<dbReference type="InterPro" id="IPR003594">
    <property type="entry name" value="HATPase_dom"/>
</dbReference>
<evidence type="ECO:0000313" key="13">
    <source>
        <dbReference type="Proteomes" id="UP000663421"/>
    </source>
</evidence>
<evidence type="ECO:0000256" key="3">
    <source>
        <dbReference type="ARBA" id="ARBA00022553"/>
    </source>
</evidence>
<reference evidence="12 13" key="1">
    <citation type="submission" date="2020-11" db="EMBL/GenBank/DDBJ databases">
        <title>Complete genome sequence unveiled secondary metabolic potentials in Streptomyces solisilvae HNM0141.</title>
        <authorList>
            <person name="Huang X."/>
        </authorList>
    </citation>
    <scope>NUCLEOTIDE SEQUENCE [LARGE SCALE GENOMIC DNA]</scope>
    <source>
        <strain evidence="12 13">HNM0141</strain>
    </source>
</reference>
<dbReference type="PANTHER" id="PTHR24421">
    <property type="entry name" value="NITRATE/NITRITE SENSOR PROTEIN NARX-RELATED"/>
    <property type="match status" value="1"/>
</dbReference>
<gene>
    <name evidence="12" type="ORF">I1A49_05660</name>
</gene>
<keyword evidence="5" id="KW-0547">Nucleotide-binding</keyword>
<feature type="domain" description="Histidine kinase/HSP90-like ATPase" evidence="10">
    <location>
        <begin position="188"/>
        <end position="307"/>
    </location>
</feature>